<proteinExistence type="predicted"/>
<dbReference type="AlphaFoldDB" id="A0AAU9IZ86"/>
<comment type="caution">
    <text evidence="1">The sequence shown here is derived from an EMBL/GenBank/DDBJ whole genome shotgun (WGS) entry which is preliminary data.</text>
</comment>
<name>A0AAU9IZ86_9CILI</name>
<gene>
    <name evidence="1" type="ORF">BSTOLATCC_MIC22350</name>
</gene>
<dbReference type="Proteomes" id="UP001162131">
    <property type="component" value="Unassembled WGS sequence"/>
</dbReference>
<reference evidence="1" key="1">
    <citation type="submission" date="2021-09" db="EMBL/GenBank/DDBJ databases">
        <authorList>
            <consortium name="AG Swart"/>
            <person name="Singh M."/>
            <person name="Singh A."/>
            <person name="Seah K."/>
            <person name="Emmerich C."/>
        </authorList>
    </citation>
    <scope>NUCLEOTIDE SEQUENCE</scope>
    <source>
        <strain evidence="1">ATCC30299</strain>
    </source>
</reference>
<organism evidence="1 2">
    <name type="scientific">Blepharisma stoltei</name>
    <dbReference type="NCBI Taxonomy" id="1481888"/>
    <lineage>
        <taxon>Eukaryota</taxon>
        <taxon>Sar</taxon>
        <taxon>Alveolata</taxon>
        <taxon>Ciliophora</taxon>
        <taxon>Postciliodesmatophora</taxon>
        <taxon>Heterotrichea</taxon>
        <taxon>Heterotrichida</taxon>
        <taxon>Blepharismidae</taxon>
        <taxon>Blepharisma</taxon>
    </lineage>
</organism>
<protein>
    <submittedName>
        <fullName evidence="1">Uncharacterized protein</fullName>
    </submittedName>
</protein>
<sequence length="184" mass="21247">MYETNRLPLAYTATLKKGALGSLRSTADGIFSRNEILPFLNKKPMSMTDLRKEGILDPQASLENSRVAVKVFHKNSESCDLWKTKLSKINQMMTSSRKDGYPYNMFTPLGPHIEAPNKNRNPKFYRSLSSDGWAFHKEMGEFNYFNITYMKNNSCFPFVQKKPLNRQKQVGVKPARKLEIKKKK</sequence>
<keyword evidence="2" id="KW-1185">Reference proteome</keyword>
<evidence type="ECO:0000313" key="2">
    <source>
        <dbReference type="Proteomes" id="UP001162131"/>
    </source>
</evidence>
<evidence type="ECO:0000313" key="1">
    <source>
        <dbReference type="EMBL" id="CAG9318998.1"/>
    </source>
</evidence>
<accession>A0AAU9IZ86</accession>
<dbReference type="EMBL" id="CAJZBQ010000021">
    <property type="protein sequence ID" value="CAG9318998.1"/>
    <property type="molecule type" value="Genomic_DNA"/>
</dbReference>